<reference evidence="4 5" key="1">
    <citation type="submission" date="2017-05" db="EMBL/GenBank/DDBJ databases">
        <authorList>
            <person name="Varghese N."/>
            <person name="Submissions S."/>
        </authorList>
    </citation>
    <scope>NUCLEOTIDE SEQUENCE [LARGE SCALE GENOMIC DNA]</scope>
    <source>
        <strain evidence="4 5">DSM 19382</strain>
    </source>
</reference>
<keyword evidence="6" id="KW-1185">Reference proteome</keyword>
<gene>
    <name evidence="3" type="ORF">GJU42_01060</name>
    <name evidence="4" type="ORF">SAMN06265349_102449</name>
</gene>
<evidence type="ECO:0000313" key="6">
    <source>
        <dbReference type="Proteomes" id="UP000468990"/>
    </source>
</evidence>
<organism evidence="4 5">
    <name type="scientific">Flavobacterium resistens</name>
    <dbReference type="NCBI Taxonomy" id="443612"/>
    <lineage>
        <taxon>Bacteria</taxon>
        <taxon>Pseudomonadati</taxon>
        <taxon>Bacteroidota</taxon>
        <taxon>Flavobacteriia</taxon>
        <taxon>Flavobacteriales</taxon>
        <taxon>Flavobacteriaceae</taxon>
        <taxon>Flavobacterium</taxon>
    </lineage>
</organism>
<dbReference type="Proteomes" id="UP000468990">
    <property type="component" value="Unassembled WGS sequence"/>
</dbReference>
<dbReference type="EMBL" id="WKKG01000001">
    <property type="protein sequence ID" value="MRX66545.1"/>
    <property type="molecule type" value="Genomic_DNA"/>
</dbReference>
<proteinExistence type="predicted"/>
<dbReference type="RefSeq" id="WP_142450195.1">
    <property type="nucleotide sequence ID" value="NZ_FXTA01000002.1"/>
</dbReference>
<accession>A0A521CE41</accession>
<dbReference type="OrthoDB" id="975117at2"/>
<dbReference type="InterPro" id="IPR025970">
    <property type="entry name" value="SusE"/>
</dbReference>
<dbReference type="Proteomes" id="UP000317289">
    <property type="component" value="Unassembled WGS sequence"/>
</dbReference>
<feature type="chain" id="PRO_5043205628" evidence="1">
    <location>
        <begin position="22"/>
        <end position="357"/>
    </location>
</feature>
<evidence type="ECO:0000313" key="5">
    <source>
        <dbReference type="Proteomes" id="UP000317289"/>
    </source>
</evidence>
<dbReference type="CDD" id="cd12956">
    <property type="entry name" value="CBM_SusE-F_like"/>
    <property type="match status" value="1"/>
</dbReference>
<evidence type="ECO:0000256" key="1">
    <source>
        <dbReference type="SAM" id="SignalP"/>
    </source>
</evidence>
<evidence type="ECO:0000313" key="3">
    <source>
        <dbReference type="EMBL" id="MRX66545.1"/>
    </source>
</evidence>
<protein>
    <submittedName>
        <fullName evidence="3">DUF5116 domain-containing protein</fullName>
    </submittedName>
    <submittedName>
        <fullName evidence="4">SusE outer membrane protein</fullName>
    </submittedName>
</protein>
<dbReference type="AlphaFoldDB" id="A0A521CE41"/>
<evidence type="ECO:0000259" key="2">
    <source>
        <dbReference type="Pfam" id="PF14292"/>
    </source>
</evidence>
<dbReference type="Pfam" id="PF14292">
    <property type="entry name" value="SusE"/>
    <property type="match status" value="1"/>
</dbReference>
<sequence>MKNITKSLIALLALVAVSCNVEDVQDRPVIEAVTAPVLTAPQSGTAYVLSPDAAANQAERFTWASADFGGSVVVNYEVQIDKKGNAFKTPQELGTAKSQNQVSVSVEKMNGAVLSLGATPFAPGDFEVRVKSTVGTETQYSNVTGIVVTPYTTETPKLWIPGGYQKASGYGNDWTPSSAPTLIAEGYGKTAFDGYVYFAAAAEYLLTPASNFDNKYTKGATAGTILYNGSDNLKIDAAGYYRIKADTDPKKLTISTLKTTWGIIGNATPGGWDTDTPMTYDPATKKWTVTVTLTAQSAPDNGLKFRANNNWDLNYGDTGANGTLEEGGTNIGTTAGKFLITLDLSNPRNYTYTMVKQ</sequence>
<evidence type="ECO:0000313" key="4">
    <source>
        <dbReference type="EMBL" id="SMO57697.1"/>
    </source>
</evidence>
<dbReference type="EMBL" id="FXTA01000002">
    <property type="protein sequence ID" value="SMO57697.1"/>
    <property type="molecule type" value="Genomic_DNA"/>
</dbReference>
<keyword evidence="1" id="KW-0732">Signal</keyword>
<dbReference type="Gene3D" id="2.60.40.3620">
    <property type="match status" value="2"/>
</dbReference>
<reference evidence="3 6" key="2">
    <citation type="submission" date="2019-11" db="EMBL/GenBank/DDBJ databases">
        <title>Flavobacterium resistens genome.</title>
        <authorList>
            <person name="Wilson V.M."/>
            <person name="Newman J.D."/>
        </authorList>
    </citation>
    <scope>NUCLEOTIDE SEQUENCE [LARGE SCALE GENOMIC DNA]</scope>
    <source>
        <strain evidence="3 6">DSM 19382</strain>
    </source>
</reference>
<feature type="domain" description="SusE outer membrane protein" evidence="2">
    <location>
        <begin position="28"/>
        <end position="131"/>
    </location>
</feature>
<dbReference type="PROSITE" id="PS51257">
    <property type="entry name" value="PROKAR_LIPOPROTEIN"/>
    <property type="match status" value="1"/>
</dbReference>
<name>A0A521CE41_9FLAO</name>
<feature type="signal peptide" evidence="1">
    <location>
        <begin position="1"/>
        <end position="21"/>
    </location>
</feature>